<evidence type="ECO:0000313" key="3">
    <source>
        <dbReference type="EMBL" id="GBP35687.1"/>
    </source>
</evidence>
<evidence type="ECO:0000256" key="1">
    <source>
        <dbReference type="SAM" id="Coils"/>
    </source>
</evidence>
<accession>A0A4C1VBP3</accession>
<evidence type="ECO:0000313" key="4">
    <source>
        <dbReference type="Proteomes" id="UP000299102"/>
    </source>
</evidence>
<proteinExistence type="predicted"/>
<keyword evidence="1" id="KW-0175">Coiled coil</keyword>
<sequence length="199" mass="22064">MLAFRAPGLCLEWPYGREETARGQSNKFSPKKIPVRKIDTHILKKELGNEYASKELSLDVGPLKLKLGDFEISFEDGQWIPVSGRAGAAHKENVELKKELQQLEEENNMLRLKFEIVLDMLTERTVEAEQNAELQRAQSLGSLRNKHKSKQKWALCSRMPFLAADAAVSRRSLTGPAASAPRASSSSSCTAPARVNASS</sequence>
<organism evidence="3 4">
    <name type="scientific">Eumeta variegata</name>
    <name type="common">Bagworm moth</name>
    <name type="synonym">Eumeta japonica</name>
    <dbReference type="NCBI Taxonomy" id="151549"/>
    <lineage>
        <taxon>Eukaryota</taxon>
        <taxon>Metazoa</taxon>
        <taxon>Ecdysozoa</taxon>
        <taxon>Arthropoda</taxon>
        <taxon>Hexapoda</taxon>
        <taxon>Insecta</taxon>
        <taxon>Pterygota</taxon>
        <taxon>Neoptera</taxon>
        <taxon>Endopterygota</taxon>
        <taxon>Lepidoptera</taxon>
        <taxon>Glossata</taxon>
        <taxon>Ditrysia</taxon>
        <taxon>Tineoidea</taxon>
        <taxon>Psychidae</taxon>
        <taxon>Oiketicinae</taxon>
        <taxon>Eumeta</taxon>
    </lineage>
</organism>
<dbReference type="CDD" id="cd07429">
    <property type="entry name" value="Cby_like"/>
    <property type="match status" value="1"/>
</dbReference>
<protein>
    <submittedName>
        <fullName evidence="3">Protein chibby homolog 1</fullName>
    </submittedName>
</protein>
<feature type="region of interest" description="Disordered" evidence="2">
    <location>
        <begin position="172"/>
        <end position="199"/>
    </location>
</feature>
<reference evidence="3 4" key="1">
    <citation type="journal article" date="2019" name="Commun. Biol.">
        <title>The bagworm genome reveals a unique fibroin gene that provides high tensile strength.</title>
        <authorList>
            <person name="Kono N."/>
            <person name="Nakamura H."/>
            <person name="Ohtoshi R."/>
            <person name="Tomita M."/>
            <person name="Numata K."/>
            <person name="Arakawa K."/>
        </authorList>
    </citation>
    <scope>NUCLEOTIDE SEQUENCE [LARGE SCALE GENOMIC DNA]</scope>
</reference>
<evidence type="ECO:0000256" key="2">
    <source>
        <dbReference type="SAM" id="MobiDB-lite"/>
    </source>
</evidence>
<name>A0A4C1VBP3_EUMVA</name>
<dbReference type="PANTHER" id="PTHR21533:SF19">
    <property type="entry name" value="LEUCINE-RICH PROTEIN"/>
    <property type="match status" value="1"/>
</dbReference>
<dbReference type="InterPro" id="IPR028118">
    <property type="entry name" value="Chibby_fam"/>
</dbReference>
<dbReference type="PANTHER" id="PTHR21533">
    <property type="entry name" value="LEUCINE-RICH PROTEIN"/>
    <property type="match status" value="1"/>
</dbReference>
<gene>
    <name evidence="3" type="primary">Cby1</name>
    <name evidence="3" type="ORF">EVAR_75012_1</name>
</gene>
<dbReference type="EMBL" id="BGZK01000307">
    <property type="protein sequence ID" value="GBP35687.1"/>
    <property type="molecule type" value="Genomic_DNA"/>
</dbReference>
<keyword evidence="4" id="KW-1185">Reference proteome</keyword>
<comment type="caution">
    <text evidence="3">The sequence shown here is derived from an EMBL/GenBank/DDBJ whole genome shotgun (WGS) entry which is preliminary data.</text>
</comment>
<feature type="compositionally biased region" description="Low complexity" evidence="2">
    <location>
        <begin position="176"/>
        <end position="193"/>
    </location>
</feature>
<dbReference type="Pfam" id="PF14645">
    <property type="entry name" value="Chibby"/>
    <property type="match status" value="1"/>
</dbReference>
<dbReference type="Proteomes" id="UP000299102">
    <property type="component" value="Unassembled WGS sequence"/>
</dbReference>
<dbReference type="OrthoDB" id="2145765at2759"/>
<dbReference type="AlphaFoldDB" id="A0A4C1VBP3"/>
<dbReference type="STRING" id="151549.A0A4C1VBP3"/>
<feature type="coiled-coil region" evidence="1">
    <location>
        <begin position="86"/>
        <end position="138"/>
    </location>
</feature>